<dbReference type="RefSeq" id="WP_092500496.1">
    <property type="nucleotide sequence ID" value="NZ_FNFV01000004.1"/>
</dbReference>
<keyword evidence="9" id="KW-0282">Flagellum</keyword>
<protein>
    <recommendedName>
        <fullName evidence="4">Flagellar hook-associated protein 1</fullName>
    </recommendedName>
</protein>
<keyword evidence="9" id="KW-0966">Cell projection</keyword>
<dbReference type="STRING" id="990712.SAMN05216257_104289"/>
<evidence type="ECO:0000256" key="6">
    <source>
        <dbReference type="ARBA" id="ARBA00023143"/>
    </source>
</evidence>
<dbReference type="EMBL" id="FNFV01000004">
    <property type="protein sequence ID" value="SDK74853.1"/>
    <property type="molecule type" value="Genomic_DNA"/>
</dbReference>
<evidence type="ECO:0000313" key="9">
    <source>
        <dbReference type="EMBL" id="SDK74853.1"/>
    </source>
</evidence>
<dbReference type="Pfam" id="PF22638">
    <property type="entry name" value="FlgK_D1"/>
    <property type="match status" value="1"/>
</dbReference>
<name>A0A1G9EFL3_9RHOB</name>
<dbReference type="NCBIfam" id="TIGR02492">
    <property type="entry name" value="flgK_ends"/>
    <property type="match status" value="1"/>
</dbReference>
<dbReference type="InterPro" id="IPR053927">
    <property type="entry name" value="FlgK_helical"/>
</dbReference>
<gene>
    <name evidence="9" type="ORF">SAMN05216257_104289</name>
</gene>
<dbReference type="Proteomes" id="UP000199328">
    <property type="component" value="Unassembled WGS sequence"/>
</dbReference>
<reference evidence="10" key="1">
    <citation type="submission" date="2016-10" db="EMBL/GenBank/DDBJ databases">
        <authorList>
            <person name="Varghese N."/>
            <person name="Submissions S."/>
        </authorList>
    </citation>
    <scope>NUCLEOTIDE SEQUENCE [LARGE SCALE GENOMIC DNA]</scope>
    <source>
        <strain evidence="10">CGMCC 1.10789</strain>
    </source>
</reference>
<feature type="domain" description="Flagellar hook-associated protein FlgK helical" evidence="8">
    <location>
        <begin position="95"/>
        <end position="312"/>
    </location>
</feature>
<evidence type="ECO:0000256" key="3">
    <source>
        <dbReference type="ARBA" id="ARBA00009677"/>
    </source>
</evidence>
<evidence type="ECO:0000256" key="5">
    <source>
        <dbReference type="ARBA" id="ARBA00022525"/>
    </source>
</evidence>
<evidence type="ECO:0000313" key="10">
    <source>
        <dbReference type="Proteomes" id="UP000199328"/>
    </source>
</evidence>
<dbReference type="PANTHER" id="PTHR30033:SF1">
    <property type="entry name" value="FLAGELLAR HOOK-ASSOCIATED PROTEIN 1"/>
    <property type="match status" value="1"/>
</dbReference>
<feature type="domain" description="Flagellar basal-body/hook protein C-terminal" evidence="7">
    <location>
        <begin position="447"/>
        <end position="483"/>
    </location>
</feature>
<dbReference type="InterPro" id="IPR010930">
    <property type="entry name" value="Flg_bb/hook_C_dom"/>
</dbReference>
<dbReference type="OrthoDB" id="7181295at2"/>
<keyword evidence="6" id="KW-0975">Bacterial flagellum</keyword>
<organism evidence="9 10">
    <name type="scientific">Meinhardsimonia xiamenensis</name>
    <dbReference type="NCBI Taxonomy" id="990712"/>
    <lineage>
        <taxon>Bacteria</taxon>
        <taxon>Pseudomonadati</taxon>
        <taxon>Pseudomonadota</taxon>
        <taxon>Alphaproteobacteria</taxon>
        <taxon>Rhodobacterales</taxon>
        <taxon>Paracoccaceae</taxon>
        <taxon>Meinhardsimonia</taxon>
    </lineage>
</organism>
<dbReference type="AlphaFoldDB" id="A0A1G9EFL3"/>
<dbReference type="GO" id="GO:0044780">
    <property type="term" value="P:bacterial-type flagellum assembly"/>
    <property type="evidence" value="ECO:0007669"/>
    <property type="project" value="InterPro"/>
</dbReference>
<dbReference type="GO" id="GO:0005198">
    <property type="term" value="F:structural molecule activity"/>
    <property type="evidence" value="ECO:0007669"/>
    <property type="project" value="InterPro"/>
</dbReference>
<comment type="similarity">
    <text evidence="3">Belongs to the flagella basal body rod proteins family.</text>
</comment>
<evidence type="ECO:0000256" key="2">
    <source>
        <dbReference type="ARBA" id="ARBA00004613"/>
    </source>
</evidence>
<evidence type="ECO:0000259" key="8">
    <source>
        <dbReference type="Pfam" id="PF22638"/>
    </source>
</evidence>
<keyword evidence="5" id="KW-0964">Secreted</keyword>
<keyword evidence="9" id="KW-0969">Cilium</keyword>
<dbReference type="GO" id="GO:0009424">
    <property type="term" value="C:bacterial-type flagellum hook"/>
    <property type="evidence" value="ECO:0007669"/>
    <property type="project" value="InterPro"/>
</dbReference>
<comment type="subcellular location">
    <subcellularLocation>
        <location evidence="1">Bacterial flagellum</location>
    </subcellularLocation>
    <subcellularLocation>
        <location evidence="2">Secreted</location>
    </subcellularLocation>
</comment>
<evidence type="ECO:0000259" key="7">
    <source>
        <dbReference type="Pfam" id="PF06429"/>
    </source>
</evidence>
<sequence>MSISSAMTAALSGLGVASRNAEVISGNVSNALTEGYARRELQRATQVLDGQGNGVRVAGILRHTDLQLLQDRRTAEASRAATARLAEFHANAEKALGTPDQAGSLSARLADLDAALISAASRPDSGARLEDIARRAEAVATKLNEASALVQQERMRADAAIGEAVATINTTLEQLAEVNGQIARLSAARRDTSALADEQQRLVDRIATLVPVRIVPQDHGRIALYSLDGAPLLEGRPARLEFTPVGVITPEMTLAGGALSGLALNGRPVATSGGSARLGGGELAALFALRDTEAPALQARLDAVARDLVERLSDPASDPTLAAGAPGLFTDAGAAFSGGDETGLAARIFLNPLVDPAAGELWRLRDGLAAAAPGPPGDARILQARREALLAPRVPASGDFGGVARTSEGLISDLVSGVAAERQASERDESFAAARSETLRQMELEGGVDTDMELQILMQVEQAFAANARVLTTLDELLQAITRI</sequence>
<proteinExistence type="inferred from homology"/>
<evidence type="ECO:0000256" key="4">
    <source>
        <dbReference type="ARBA" id="ARBA00016244"/>
    </source>
</evidence>
<dbReference type="GO" id="GO:0005576">
    <property type="term" value="C:extracellular region"/>
    <property type="evidence" value="ECO:0007669"/>
    <property type="project" value="UniProtKB-SubCell"/>
</dbReference>
<dbReference type="InterPro" id="IPR002371">
    <property type="entry name" value="FlgK"/>
</dbReference>
<dbReference type="PANTHER" id="PTHR30033">
    <property type="entry name" value="FLAGELLAR HOOK-ASSOCIATED PROTEIN 1"/>
    <property type="match status" value="1"/>
</dbReference>
<evidence type="ECO:0000256" key="1">
    <source>
        <dbReference type="ARBA" id="ARBA00004365"/>
    </source>
</evidence>
<keyword evidence="10" id="KW-1185">Reference proteome</keyword>
<dbReference type="Pfam" id="PF06429">
    <property type="entry name" value="Flg_bbr_C"/>
    <property type="match status" value="1"/>
</dbReference>
<accession>A0A1G9EFL3</accession>